<gene>
    <name evidence="1" type="ORF">N7G274_003664</name>
</gene>
<sequence length="139" mass="15649">MAHPGGSFRSLAPCMRSRLVPSFIKAYKIFPNILLDELWTANCEASSFDHSFEIISLTIMSLPQNEFGSSSCPTAQQLFTQSQCAQIQKTLRDVDQRNADARSHQHAGLSRVQSKEQYLKDLTSNLSQRKDETQGKNKL</sequence>
<dbReference type="EMBL" id="JBEFKJ010000011">
    <property type="protein sequence ID" value="KAL2043358.1"/>
    <property type="molecule type" value="Genomic_DNA"/>
</dbReference>
<proteinExistence type="predicted"/>
<name>A0ABR4AIV4_9LECA</name>
<organism evidence="1 2">
    <name type="scientific">Stereocaulon virgatum</name>
    <dbReference type="NCBI Taxonomy" id="373712"/>
    <lineage>
        <taxon>Eukaryota</taxon>
        <taxon>Fungi</taxon>
        <taxon>Dikarya</taxon>
        <taxon>Ascomycota</taxon>
        <taxon>Pezizomycotina</taxon>
        <taxon>Lecanoromycetes</taxon>
        <taxon>OSLEUM clade</taxon>
        <taxon>Lecanoromycetidae</taxon>
        <taxon>Lecanorales</taxon>
        <taxon>Lecanorineae</taxon>
        <taxon>Stereocaulaceae</taxon>
        <taxon>Stereocaulon</taxon>
    </lineage>
</organism>
<keyword evidence="2" id="KW-1185">Reference proteome</keyword>
<evidence type="ECO:0000313" key="2">
    <source>
        <dbReference type="Proteomes" id="UP001590950"/>
    </source>
</evidence>
<reference evidence="1 2" key="1">
    <citation type="submission" date="2024-09" db="EMBL/GenBank/DDBJ databases">
        <title>Rethinking Asexuality: The Enigmatic Case of Functional Sexual Genes in Lepraria (Stereocaulaceae).</title>
        <authorList>
            <person name="Doellman M."/>
            <person name="Sun Y."/>
            <person name="Barcenas-Pena A."/>
            <person name="Lumbsch H.T."/>
            <person name="Grewe F."/>
        </authorList>
    </citation>
    <scope>NUCLEOTIDE SEQUENCE [LARGE SCALE GENOMIC DNA]</scope>
    <source>
        <strain evidence="1 2">Mercado 3170</strain>
    </source>
</reference>
<accession>A0ABR4AIV4</accession>
<comment type="caution">
    <text evidence="1">The sequence shown here is derived from an EMBL/GenBank/DDBJ whole genome shotgun (WGS) entry which is preliminary data.</text>
</comment>
<evidence type="ECO:0000313" key="1">
    <source>
        <dbReference type="EMBL" id="KAL2043358.1"/>
    </source>
</evidence>
<protein>
    <submittedName>
        <fullName evidence="1">Uncharacterized protein</fullName>
    </submittedName>
</protein>
<dbReference type="Proteomes" id="UP001590950">
    <property type="component" value="Unassembled WGS sequence"/>
</dbReference>